<dbReference type="OrthoDB" id="416786at2759"/>
<dbReference type="GO" id="GO:0044550">
    <property type="term" value="P:secondary metabolite biosynthetic process"/>
    <property type="evidence" value="ECO:0007669"/>
    <property type="project" value="TreeGrafter"/>
</dbReference>
<dbReference type="STRING" id="1408163.A0A0F4Z783"/>
<feature type="compositionally biased region" description="Basic and acidic residues" evidence="5">
    <location>
        <begin position="872"/>
        <end position="882"/>
    </location>
</feature>
<keyword evidence="2" id="KW-0597">Phosphoprotein</keyword>
<dbReference type="GO" id="GO:0043041">
    <property type="term" value="P:amino acid activation for nonribosomal peptide biosynthetic process"/>
    <property type="evidence" value="ECO:0007669"/>
    <property type="project" value="TreeGrafter"/>
</dbReference>
<dbReference type="Pfam" id="PF00501">
    <property type="entry name" value="AMP-binding"/>
    <property type="match status" value="1"/>
</dbReference>
<dbReference type="Gene3D" id="3.30.300.30">
    <property type="match status" value="1"/>
</dbReference>
<evidence type="ECO:0000256" key="5">
    <source>
        <dbReference type="SAM" id="MobiDB-lite"/>
    </source>
</evidence>
<dbReference type="Gene3D" id="3.30.559.10">
    <property type="entry name" value="Chloramphenicol acetyltransferase-like domain"/>
    <property type="match status" value="1"/>
</dbReference>
<sequence>MTLSPEDEALLRVWNGEPVQPVERCVHELIQLQCTGRPDALAICGWDGNLTYQQLEERSSRLASSLMRLGVGPETFVPLCFEKSCWTTVAMLGVLKAGAAFVLLDPSHPTERLRQICEDAGARLVVSSVQEASRSASLAAVVVVLDDHDGDGNGQTHPSQGRMPSPKVQPSNAAYAAYTSGSAGAPKGVVIEHGSFCTNALAHGKAFGVSATSRVLQFVSYAFDASIMEILTTLVHGGDGWRIQANWFFLTPSLIKLLQPDQVPSIQTIILGGEPIARVDVQTWADRVQLVLCYGPTECSAISTAKLAVTCDSDPSNIGLPVGCVCWIVDQHDPQRLAPIGAVGELLIEGPITGRTYINRADQTAASYVRDPVWLQPLRRAVRPLYTTGDLVRYEPDGSMQYIGRKDTQVKLRGQRIELGEVEQAIRRSMRNVKDVVAAVVTPATWSRRPILVAFIWFAGLSSDVHGSSEPLAPPNETFKHECRQAERVLRECLPPYMVPTLYFPLARLPLTPNGKADRRRLMAQASQLSRDEISSYATGQVKRCQPETDHERTVQALVAQVLHLCAEDVDLEDSFLYQGGDSMAAMKLVALAREAQLSLSTVQVLGAATLAELACSVPPSQGQTIVEEEDPFSQLGIGDPAAFVEQTVIPKLPGVSVSDIEDVLPATELQWFFWKLPCEYFRLHLRGHLDRARFDRACQHLLQRHSILRTVFVEDNNQLLQVVLGRCDIPVESYTRNTDLSEFIAALEREDSTRPLPMTAPSVRLILVTDNQAEHTLVMRMPHALYDGFSIPLLWRDLAALYENRPLSPAVSFTRCLAHCNSSKTAAAFGFWRRLLHGASMTYIGHGWRDGISTPDVRGMSLDPGPLLPQDRYRPRADRARPVRAAVRNRDAGRAVPQQHTRPSDVGGALDSAGPAAARPDAASPVRAVRNDRVQPARRTVDLVAPPDPVGLVGPTSESGAIIGDTHGGAGWDHQPQFLPQGENRRVHGLLDARRNRARDSLRHIPSDARL</sequence>
<comment type="caution">
    <text evidence="7">The sequence shown here is derived from an EMBL/GenBank/DDBJ whole genome shotgun (WGS) entry which is preliminary data.</text>
</comment>
<feature type="region of interest" description="Disordered" evidence="5">
    <location>
        <begin position="866"/>
        <end position="926"/>
    </location>
</feature>
<dbReference type="Pfam" id="PF00668">
    <property type="entry name" value="Condensation"/>
    <property type="match status" value="1"/>
</dbReference>
<dbReference type="AlphaFoldDB" id="A0A0F4Z783"/>
<dbReference type="EMBL" id="LASV01000001">
    <property type="protein sequence ID" value="KKA25956.1"/>
    <property type="molecule type" value="Genomic_DNA"/>
</dbReference>
<keyword evidence="1" id="KW-0596">Phosphopantetheine</keyword>
<evidence type="ECO:0000313" key="8">
    <source>
        <dbReference type="Proteomes" id="UP000053958"/>
    </source>
</evidence>
<dbReference type="GO" id="GO:0005737">
    <property type="term" value="C:cytoplasm"/>
    <property type="evidence" value="ECO:0007669"/>
    <property type="project" value="TreeGrafter"/>
</dbReference>
<dbReference type="InterPro" id="IPR045851">
    <property type="entry name" value="AMP-bd_C_sf"/>
</dbReference>
<dbReference type="GO" id="GO:0016874">
    <property type="term" value="F:ligase activity"/>
    <property type="evidence" value="ECO:0007669"/>
    <property type="project" value="UniProtKB-KW"/>
</dbReference>
<dbReference type="InterPro" id="IPR001242">
    <property type="entry name" value="Condensation_dom"/>
</dbReference>
<keyword evidence="8" id="KW-1185">Reference proteome</keyword>
<evidence type="ECO:0000256" key="4">
    <source>
        <dbReference type="ARBA" id="ARBA00029454"/>
    </source>
</evidence>
<dbReference type="SUPFAM" id="SSF52777">
    <property type="entry name" value="CoA-dependent acyltransferases"/>
    <property type="match status" value="1"/>
</dbReference>
<dbReference type="InterPro" id="IPR023213">
    <property type="entry name" value="CAT-like_dom_sf"/>
</dbReference>
<proteinExistence type="inferred from homology"/>
<reference evidence="7 8" key="1">
    <citation type="submission" date="2015-04" db="EMBL/GenBank/DDBJ databases">
        <authorList>
            <person name="Heijne W.H."/>
            <person name="Fedorova N.D."/>
            <person name="Nierman W.C."/>
            <person name="Vollebregt A.W."/>
            <person name="Zhao Z."/>
            <person name="Wu L."/>
            <person name="Kumar M."/>
            <person name="Stam H."/>
            <person name="van den Berg M.A."/>
            <person name="Pel H.J."/>
        </authorList>
    </citation>
    <scope>NUCLEOTIDE SEQUENCE [LARGE SCALE GENOMIC DNA]</scope>
    <source>
        <strain evidence="7 8">CBS 393.64</strain>
    </source>
</reference>
<dbReference type="Gene3D" id="3.40.50.12780">
    <property type="entry name" value="N-terminal domain of ligase-like"/>
    <property type="match status" value="1"/>
</dbReference>
<name>A0A0F4Z783_RASE3</name>
<gene>
    <name evidence="7" type="ORF">T310_0008</name>
</gene>
<dbReference type="FunFam" id="3.30.300.30:FF:000015">
    <property type="entry name" value="Nonribosomal peptide synthase SidD"/>
    <property type="match status" value="1"/>
</dbReference>
<keyword evidence="3" id="KW-0436">Ligase</keyword>
<dbReference type="GeneID" id="25312072"/>
<dbReference type="Proteomes" id="UP000053958">
    <property type="component" value="Unassembled WGS sequence"/>
</dbReference>
<dbReference type="PANTHER" id="PTHR45527:SF16">
    <property type="entry name" value="NONRIBOSOMAL PEPTIDE SYNTHASE ATNA-RELATED"/>
    <property type="match status" value="1"/>
</dbReference>
<evidence type="ECO:0000259" key="6">
    <source>
        <dbReference type="PROSITE" id="PS50075"/>
    </source>
</evidence>
<dbReference type="FunFam" id="3.40.50.980:FF:000001">
    <property type="entry name" value="Non-ribosomal peptide synthetase"/>
    <property type="match status" value="1"/>
</dbReference>
<evidence type="ECO:0000313" key="7">
    <source>
        <dbReference type="EMBL" id="KKA25956.1"/>
    </source>
</evidence>
<dbReference type="InterPro" id="IPR010071">
    <property type="entry name" value="AA_adenyl_dom"/>
</dbReference>
<dbReference type="CDD" id="cd05918">
    <property type="entry name" value="A_NRPS_SidN3_like"/>
    <property type="match status" value="1"/>
</dbReference>
<dbReference type="InterPro" id="IPR036736">
    <property type="entry name" value="ACP-like_sf"/>
</dbReference>
<evidence type="ECO:0000256" key="1">
    <source>
        <dbReference type="ARBA" id="ARBA00022450"/>
    </source>
</evidence>
<dbReference type="SUPFAM" id="SSF47336">
    <property type="entry name" value="ACP-like"/>
    <property type="match status" value="1"/>
</dbReference>
<dbReference type="InterPro" id="IPR042099">
    <property type="entry name" value="ANL_N_sf"/>
</dbReference>
<dbReference type="PROSITE" id="PS50075">
    <property type="entry name" value="CARRIER"/>
    <property type="match status" value="1"/>
</dbReference>
<feature type="compositionally biased region" description="Low complexity" evidence="5">
    <location>
        <begin position="912"/>
        <end position="926"/>
    </location>
</feature>
<dbReference type="InterPro" id="IPR000873">
    <property type="entry name" value="AMP-dep_synth/lig_dom"/>
</dbReference>
<dbReference type="SUPFAM" id="SSF56801">
    <property type="entry name" value="Acetyl-CoA synthetase-like"/>
    <property type="match status" value="1"/>
</dbReference>
<feature type="domain" description="Carrier" evidence="6">
    <location>
        <begin position="546"/>
        <end position="622"/>
    </location>
</feature>
<dbReference type="Gene3D" id="1.10.1200.10">
    <property type="entry name" value="ACP-like"/>
    <property type="match status" value="1"/>
</dbReference>
<dbReference type="InterPro" id="IPR009081">
    <property type="entry name" value="PP-bd_ACP"/>
</dbReference>
<comment type="similarity">
    <text evidence="4">Belongs to the NRP synthetase family.</text>
</comment>
<dbReference type="PANTHER" id="PTHR45527">
    <property type="entry name" value="NONRIBOSOMAL PEPTIDE SYNTHETASE"/>
    <property type="match status" value="1"/>
</dbReference>
<dbReference type="RefSeq" id="XP_013332568.1">
    <property type="nucleotide sequence ID" value="XM_013477114.1"/>
</dbReference>
<accession>A0A0F4Z783</accession>
<feature type="region of interest" description="Disordered" evidence="5">
    <location>
        <begin position="149"/>
        <end position="170"/>
    </location>
</feature>
<dbReference type="NCBIfam" id="TIGR01733">
    <property type="entry name" value="AA-adenyl-dom"/>
    <property type="match status" value="1"/>
</dbReference>
<evidence type="ECO:0000256" key="2">
    <source>
        <dbReference type="ARBA" id="ARBA00022553"/>
    </source>
</evidence>
<dbReference type="GO" id="GO:0031177">
    <property type="term" value="F:phosphopantetheine binding"/>
    <property type="evidence" value="ECO:0007669"/>
    <property type="project" value="TreeGrafter"/>
</dbReference>
<evidence type="ECO:0000256" key="3">
    <source>
        <dbReference type="ARBA" id="ARBA00022598"/>
    </source>
</evidence>
<protein>
    <recommendedName>
        <fullName evidence="6">Carrier domain-containing protein</fullName>
    </recommendedName>
</protein>
<dbReference type="Pfam" id="PF00550">
    <property type="entry name" value="PP-binding"/>
    <property type="match status" value="1"/>
</dbReference>
<organism evidence="7 8">
    <name type="scientific">Rasamsonia emersonii (strain ATCC 16479 / CBS 393.64 / IMI 116815)</name>
    <dbReference type="NCBI Taxonomy" id="1408163"/>
    <lineage>
        <taxon>Eukaryota</taxon>
        <taxon>Fungi</taxon>
        <taxon>Dikarya</taxon>
        <taxon>Ascomycota</taxon>
        <taxon>Pezizomycotina</taxon>
        <taxon>Eurotiomycetes</taxon>
        <taxon>Eurotiomycetidae</taxon>
        <taxon>Eurotiales</taxon>
        <taxon>Trichocomaceae</taxon>
        <taxon>Rasamsonia</taxon>
    </lineage>
</organism>